<organism evidence="1 2">
    <name type="scientific">Stenotrophomonas maltophilia</name>
    <name type="common">Pseudomonas maltophilia</name>
    <name type="synonym">Xanthomonas maltophilia</name>
    <dbReference type="NCBI Taxonomy" id="40324"/>
    <lineage>
        <taxon>Bacteria</taxon>
        <taxon>Pseudomonadati</taxon>
        <taxon>Pseudomonadota</taxon>
        <taxon>Gammaproteobacteria</taxon>
        <taxon>Lysobacterales</taxon>
        <taxon>Lysobacteraceae</taxon>
        <taxon>Stenotrophomonas</taxon>
        <taxon>Stenotrophomonas maltophilia group</taxon>
    </lineage>
</organism>
<reference evidence="2" key="1">
    <citation type="journal article" date="2020" name="MBio">
        <title>Horizontal gene transfer to a defensive symbiont with a reduced genome amongst a multipartite beetle microbiome.</title>
        <authorList>
            <person name="Waterworth S.C."/>
            <person name="Florez L.V."/>
            <person name="Rees E.R."/>
            <person name="Hertweck C."/>
            <person name="Kaltenpoth M."/>
            <person name="Kwan J.C."/>
        </authorList>
    </citation>
    <scope>NUCLEOTIDE SEQUENCE [LARGE SCALE GENOMIC DNA]</scope>
</reference>
<dbReference type="EMBL" id="WNDS01000001">
    <property type="protein sequence ID" value="KAF1017569.1"/>
    <property type="molecule type" value="Genomic_DNA"/>
</dbReference>
<comment type="caution">
    <text evidence="1">The sequence shown here is derived from an EMBL/GenBank/DDBJ whole genome shotgun (WGS) entry which is preliminary data.</text>
</comment>
<sequence>MSLRNILARFRLVGQDALDQAMTVEARPSSLAHKDFREFTAPPAPAARWQHPAGCPHNDRLGRIGIIPGMGGNIP</sequence>
<gene>
    <name evidence="1" type="ORF">GAK31_00837</name>
</gene>
<dbReference type="AlphaFoldDB" id="A0A7V8FK63"/>
<accession>A0A7V8FK63</accession>
<evidence type="ECO:0000313" key="1">
    <source>
        <dbReference type="EMBL" id="KAF1017569.1"/>
    </source>
</evidence>
<evidence type="ECO:0000313" key="2">
    <source>
        <dbReference type="Proteomes" id="UP000487117"/>
    </source>
</evidence>
<protein>
    <submittedName>
        <fullName evidence="1">Uncharacterized protein</fullName>
    </submittedName>
</protein>
<dbReference type="Proteomes" id="UP000487117">
    <property type="component" value="Unassembled WGS sequence"/>
</dbReference>
<proteinExistence type="predicted"/>
<name>A0A7V8FK63_STEMA</name>